<dbReference type="EMBL" id="SPMZ01000040">
    <property type="protein sequence ID" value="NMQ20225.1"/>
    <property type="molecule type" value="Genomic_DNA"/>
</dbReference>
<keyword evidence="2" id="KW-1185">Reference proteome</keyword>
<sequence length="62" mass="7191">MTITVAELQRFKDSMVYLSQLRSIPLEIIEFYLENERGYIIEESKSGDEKTVIVQPPRSQNG</sequence>
<dbReference type="RefSeq" id="WP_169249485.1">
    <property type="nucleotide sequence ID" value="NZ_SPMZ01000040.1"/>
</dbReference>
<dbReference type="Proteomes" id="UP000760480">
    <property type="component" value="Unassembled WGS sequence"/>
</dbReference>
<comment type="caution">
    <text evidence="1">The sequence shown here is derived from an EMBL/GenBank/DDBJ whole genome shotgun (WGS) entry which is preliminary data.</text>
</comment>
<proteinExistence type="predicted"/>
<evidence type="ECO:0000313" key="1">
    <source>
        <dbReference type="EMBL" id="NMQ20225.1"/>
    </source>
</evidence>
<protein>
    <submittedName>
        <fullName evidence="1">Uncharacterized protein</fullName>
    </submittedName>
</protein>
<reference evidence="1 2" key="1">
    <citation type="submission" date="2019-03" db="EMBL/GenBank/DDBJ databases">
        <title>Metabolic reconstructions from genomes of highly enriched 'Candidatus Accumulibacter' and 'Candidatus Competibacter' bioreactor populations.</title>
        <authorList>
            <person name="Annavajhala M.K."/>
            <person name="Welles L."/>
            <person name="Abbas B."/>
            <person name="Sorokin D."/>
            <person name="Park H."/>
            <person name="Van Loosdrecht M."/>
            <person name="Chandran K."/>
        </authorList>
    </citation>
    <scope>NUCLEOTIDE SEQUENCE [LARGE SCALE GENOMIC DNA]</scope>
    <source>
        <strain evidence="1 2">SBR_G</strain>
    </source>
</reference>
<accession>A0ABX1TP92</accession>
<name>A0ABX1TP92_9GAMM</name>
<evidence type="ECO:0000313" key="2">
    <source>
        <dbReference type="Proteomes" id="UP000760480"/>
    </source>
</evidence>
<gene>
    <name evidence="1" type="ORF">E4P82_14060</name>
</gene>
<organism evidence="1 2">
    <name type="scientific">Candidatus Competibacter phosphatis</name>
    <dbReference type="NCBI Taxonomy" id="221280"/>
    <lineage>
        <taxon>Bacteria</taxon>
        <taxon>Pseudomonadati</taxon>
        <taxon>Pseudomonadota</taxon>
        <taxon>Gammaproteobacteria</taxon>
        <taxon>Candidatus Competibacteraceae</taxon>
        <taxon>Candidatus Competibacter</taxon>
    </lineage>
</organism>